<proteinExistence type="predicted"/>
<feature type="transmembrane region" description="Helical" evidence="1">
    <location>
        <begin position="114"/>
        <end position="133"/>
    </location>
</feature>
<reference evidence="3" key="1">
    <citation type="submission" date="2021-10" db="EMBL/GenBank/DDBJ databases">
        <title>The complete genome sequence of Leeia sp. TBRC 13508.</title>
        <authorList>
            <person name="Charoenyingcharoen P."/>
            <person name="Yukphan P."/>
        </authorList>
    </citation>
    <scope>NUCLEOTIDE SEQUENCE</scope>
    <source>
        <strain evidence="3">TBRC 13508</strain>
    </source>
</reference>
<keyword evidence="3" id="KW-0012">Acyltransferase</keyword>
<feature type="transmembrane region" description="Helical" evidence="1">
    <location>
        <begin position="190"/>
        <end position="209"/>
    </location>
</feature>
<keyword evidence="3" id="KW-0808">Transferase</keyword>
<feature type="transmembrane region" description="Helical" evidence="1">
    <location>
        <begin position="321"/>
        <end position="343"/>
    </location>
</feature>
<name>A0ABS8D1V5_9NEIS</name>
<evidence type="ECO:0000256" key="1">
    <source>
        <dbReference type="SAM" id="Phobius"/>
    </source>
</evidence>
<dbReference type="PANTHER" id="PTHR23028:SF53">
    <property type="entry name" value="ACYL_TRANSF_3 DOMAIN-CONTAINING PROTEIN"/>
    <property type="match status" value="1"/>
</dbReference>
<evidence type="ECO:0000313" key="3">
    <source>
        <dbReference type="EMBL" id="MCB6182155.1"/>
    </source>
</evidence>
<dbReference type="EMBL" id="JAJBZT010000001">
    <property type="protein sequence ID" value="MCB6182155.1"/>
    <property type="molecule type" value="Genomic_DNA"/>
</dbReference>
<keyword evidence="1" id="KW-1133">Transmembrane helix</keyword>
<protein>
    <submittedName>
        <fullName evidence="3">Acyltransferase</fullName>
    </submittedName>
</protein>
<dbReference type="GO" id="GO:0016746">
    <property type="term" value="F:acyltransferase activity"/>
    <property type="evidence" value="ECO:0007669"/>
    <property type="project" value="UniProtKB-KW"/>
</dbReference>
<feature type="transmembrane region" description="Helical" evidence="1">
    <location>
        <begin position="267"/>
        <end position="283"/>
    </location>
</feature>
<feature type="transmembrane region" description="Helical" evidence="1">
    <location>
        <begin position="241"/>
        <end position="261"/>
    </location>
</feature>
<evidence type="ECO:0000259" key="2">
    <source>
        <dbReference type="Pfam" id="PF01757"/>
    </source>
</evidence>
<dbReference type="Pfam" id="PF01757">
    <property type="entry name" value="Acyl_transf_3"/>
    <property type="match status" value="1"/>
</dbReference>
<keyword evidence="4" id="KW-1185">Reference proteome</keyword>
<feature type="domain" description="Acyltransferase 3" evidence="2">
    <location>
        <begin position="17"/>
        <end position="344"/>
    </location>
</feature>
<keyword evidence="1" id="KW-0812">Transmembrane</keyword>
<dbReference type="RefSeq" id="WP_227177639.1">
    <property type="nucleotide sequence ID" value="NZ_JAJBZT010000001.1"/>
</dbReference>
<dbReference type="PANTHER" id="PTHR23028">
    <property type="entry name" value="ACETYLTRANSFERASE"/>
    <property type="match status" value="1"/>
</dbReference>
<feature type="transmembrane region" description="Helical" evidence="1">
    <location>
        <begin position="18"/>
        <end position="37"/>
    </location>
</feature>
<gene>
    <name evidence="3" type="ORF">LIN78_01110</name>
</gene>
<sequence>MNQPAGQVKHDPVAFAHLLRGLSALAVLIFHYVLMFWQRPARVADLTGMPVLATGSEAFVGHQALIAWLPINLGAIAVGALFLLSGFVLPFSFRPDTTRTGFLIARCFRILPTYWGGFLVSCGLVAIVAALYAHPFPYTMKDVLLHLFPGPRDLLGGANIDGIVWTLDVEMKFYALALLFAPLIKRASRWVLLMPFGLFATGVVLDLLAKPVYPTLSYLLFASIGIVFHWHYRGQMKLAEAAIWMMTGVAMFFWMAVKWFAWPGLLSFSYVLALVVFVAAYASREKINLHPVTRWLADVSYPLYCVHAVSGYILIRCLLMWGVPAVVAILLAAANALILATLLHRYLEVPSPQWGRSLIKKLQKNTG</sequence>
<dbReference type="InterPro" id="IPR002656">
    <property type="entry name" value="Acyl_transf_3_dom"/>
</dbReference>
<comment type="caution">
    <text evidence="3">The sequence shown here is derived from an EMBL/GenBank/DDBJ whole genome shotgun (WGS) entry which is preliminary data.</text>
</comment>
<feature type="transmembrane region" description="Helical" evidence="1">
    <location>
        <begin position="162"/>
        <end position="183"/>
    </location>
</feature>
<keyword evidence="1" id="KW-0472">Membrane</keyword>
<evidence type="ECO:0000313" key="4">
    <source>
        <dbReference type="Proteomes" id="UP001165395"/>
    </source>
</evidence>
<feature type="transmembrane region" description="Helical" evidence="1">
    <location>
        <begin position="75"/>
        <end position="93"/>
    </location>
</feature>
<accession>A0ABS8D1V5</accession>
<organism evidence="3 4">
    <name type="scientific">Leeia speluncae</name>
    <dbReference type="NCBI Taxonomy" id="2884804"/>
    <lineage>
        <taxon>Bacteria</taxon>
        <taxon>Pseudomonadati</taxon>
        <taxon>Pseudomonadota</taxon>
        <taxon>Betaproteobacteria</taxon>
        <taxon>Neisseriales</taxon>
        <taxon>Leeiaceae</taxon>
        <taxon>Leeia</taxon>
    </lineage>
</organism>
<feature type="transmembrane region" description="Helical" evidence="1">
    <location>
        <begin position="215"/>
        <end position="232"/>
    </location>
</feature>
<dbReference type="Proteomes" id="UP001165395">
    <property type="component" value="Unassembled WGS sequence"/>
</dbReference>
<dbReference type="InterPro" id="IPR050879">
    <property type="entry name" value="Acyltransferase_3"/>
</dbReference>